<dbReference type="AlphaFoldDB" id="A0A120HD48"/>
<keyword evidence="8" id="KW-1278">Translocase</keyword>
<feature type="transmembrane region" description="Helical" evidence="16">
    <location>
        <begin position="380"/>
        <end position="402"/>
    </location>
</feature>
<dbReference type="PANTHER" id="PTHR42829:SF2">
    <property type="entry name" value="NADH-UBIQUINONE OXIDOREDUCTASE CHAIN 5"/>
    <property type="match status" value="1"/>
</dbReference>
<evidence type="ECO:0000259" key="17">
    <source>
        <dbReference type="Pfam" id="PF00361"/>
    </source>
</evidence>
<dbReference type="PRINTS" id="PR01434">
    <property type="entry name" value="NADHDHGNASE5"/>
</dbReference>
<dbReference type="EC" id="7.1.1.2" evidence="2 16"/>
<feature type="transmembrane region" description="Helical" evidence="16">
    <location>
        <begin position="250"/>
        <end position="268"/>
    </location>
</feature>
<dbReference type="Pfam" id="PF06455">
    <property type="entry name" value="NADH5_C"/>
    <property type="match status" value="1"/>
</dbReference>
<dbReference type="InterPro" id="IPR001750">
    <property type="entry name" value="ND/Mrp_TM"/>
</dbReference>
<evidence type="ECO:0000256" key="13">
    <source>
        <dbReference type="ARBA" id="ARBA00023128"/>
    </source>
</evidence>
<dbReference type="PANTHER" id="PTHR42829">
    <property type="entry name" value="NADH-UBIQUINONE OXIDOREDUCTASE CHAIN 5"/>
    <property type="match status" value="1"/>
</dbReference>
<comment type="similarity">
    <text evidence="16">Belongs to the complex I subunit 5 family.</text>
</comment>
<keyword evidence="7" id="KW-0999">Mitochondrion inner membrane</keyword>
<keyword evidence="6 16" id="KW-0812">Transmembrane</keyword>
<organism evidence="20">
    <name type="scientific">Diodora graeca</name>
    <name type="common">Greek keyhole limpet</name>
    <name type="synonym">Patella graeca</name>
    <dbReference type="NCBI Taxonomy" id="120387"/>
    <lineage>
        <taxon>Eukaryota</taxon>
        <taxon>Metazoa</taxon>
        <taxon>Spiralia</taxon>
        <taxon>Lophotrochozoa</taxon>
        <taxon>Mollusca</taxon>
        <taxon>Gastropoda</taxon>
        <taxon>Vetigastropoda</taxon>
        <taxon>Lepetellida</taxon>
        <taxon>Fissurelloidea</taxon>
        <taxon>Fissurellidae</taxon>
        <taxon>Diodora</taxon>
    </lineage>
</organism>
<feature type="transmembrane region" description="Helical" evidence="16">
    <location>
        <begin position="274"/>
        <end position="293"/>
    </location>
</feature>
<evidence type="ECO:0000256" key="2">
    <source>
        <dbReference type="ARBA" id="ARBA00012944"/>
    </source>
</evidence>
<dbReference type="Pfam" id="PF00662">
    <property type="entry name" value="Proton_antipo_N"/>
    <property type="match status" value="1"/>
</dbReference>
<keyword evidence="11 16" id="KW-0520">NAD</keyword>
<keyword evidence="9" id="KW-0249">Electron transport</keyword>
<feature type="transmembrane region" description="Helical" evidence="16">
    <location>
        <begin position="91"/>
        <end position="112"/>
    </location>
</feature>
<protein>
    <recommendedName>
        <fullName evidence="3 16">NADH-ubiquinone oxidoreductase chain 5</fullName>
        <ecNumber evidence="2 16">7.1.1.2</ecNumber>
    </recommendedName>
</protein>
<dbReference type="GO" id="GO:0042773">
    <property type="term" value="P:ATP synthesis coupled electron transport"/>
    <property type="evidence" value="ECO:0007669"/>
    <property type="project" value="InterPro"/>
</dbReference>
<evidence type="ECO:0000259" key="18">
    <source>
        <dbReference type="Pfam" id="PF00662"/>
    </source>
</evidence>
<proteinExistence type="inferred from homology"/>
<evidence type="ECO:0000256" key="11">
    <source>
        <dbReference type="ARBA" id="ARBA00023027"/>
    </source>
</evidence>
<evidence type="ECO:0000259" key="19">
    <source>
        <dbReference type="Pfam" id="PF06455"/>
    </source>
</evidence>
<feature type="transmembrane region" description="Helical" evidence="16">
    <location>
        <begin position="219"/>
        <end position="238"/>
    </location>
</feature>
<comment type="subcellular location">
    <subcellularLocation>
        <location evidence="1">Mitochondrion inner membrane</location>
        <topology evidence="1">Multi-pass membrane protein</topology>
    </subcellularLocation>
</comment>
<feature type="transmembrane region" description="Helical" evidence="16">
    <location>
        <begin position="422"/>
        <end position="441"/>
    </location>
</feature>
<evidence type="ECO:0000256" key="15">
    <source>
        <dbReference type="ARBA" id="ARBA00049551"/>
    </source>
</evidence>
<dbReference type="InterPro" id="IPR001516">
    <property type="entry name" value="Proton_antipo_N"/>
</dbReference>
<evidence type="ECO:0000313" key="20">
    <source>
        <dbReference type="EMBL" id="AMA07338.1"/>
    </source>
</evidence>
<dbReference type="GO" id="GO:0003954">
    <property type="term" value="F:NADH dehydrogenase activity"/>
    <property type="evidence" value="ECO:0007669"/>
    <property type="project" value="TreeGrafter"/>
</dbReference>
<evidence type="ECO:0000256" key="5">
    <source>
        <dbReference type="ARBA" id="ARBA00022660"/>
    </source>
</evidence>
<dbReference type="InterPro" id="IPR003945">
    <property type="entry name" value="NU5C-like"/>
</dbReference>
<feature type="domain" description="NADH-Ubiquinone oxidoreductase (complex I) chain 5 N-terminal" evidence="18">
    <location>
        <begin position="53"/>
        <end position="95"/>
    </location>
</feature>
<keyword evidence="10 16" id="KW-1133">Transmembrane helix</keyword>
<feature type="transmembrane region" description="Helical" evidence="16">
    <location>
        <begin position="67"/>
        <end position="85"/>
    </location>
</feature>
<evidence type="ECO:0000256" key="10">
    <source>
        <dbReference type="ARBA" id="ARBA00022989"/>
    </source>
</evidence>
<feature type="transmembrane region" description="Helical" evidence="16">
    <location>
        <begin position="12"/>
        <end position="33"/>
    </location>
</feature>
<dbReference type="GO" id="GO:0005743">
    <property type="term" value="C:mitochondrial inner membrane"/>
    <property type="evidence" value="ECO:0007669"/>
    <property type="project" value="UniProtKB-SubCell"/>
</dbReference>
<feature type="transmembrane region" description="Helical" evidence="16">
    <location>
        <begin position="300"/>
        <end position="322"/>
    </location>
</feature>
<dbReference type="EMBL" id="KT207825">
    <property type="protein sequence ID" value="AMA07338.1"/>
    <property type="molecule type" value="Genomic_DNA"/>
</dbReference>
<keyword evidence="14 16" id="KW-0472">Membrane</keyword>
<evidence type="ECO:0000256" key="3">
    <source>
        <dbReference type="ARBA" id="ARBA00021096"/>
    </source>
</evidence>
<evidence type="ECO:0000256" key="7">
    <source>
        <dbReference type="ARBA" id="ARBA00022792"/>
    </source>
</evidence>
<reference evidence="20" key="1">
    <citation type="journal article" date="2016" name="Zool. Scr.">
        <title>Mitogenomics of Vetigastropoda: insights into the evolution of pallial symmetry.</title>
        <authorList>
            <person name="Uribe J.E."/>
            <person name="Kano Y."/>
            <person name="Templado J."/>
            <person name="Zardoya R."/>
        </authorList>
    </citation>
    <scope>NUCLEOTIDE SEQUENCE</scope>
</reference>
<feature type="domain" description="NADH dehydrogenase subunit 5 C-terminal" evidence="19">
    <location>
        <begin position="396"/>
        <end position="570"/>
    </location>
</feature>
<keyword evidence="13 16" id="KW-0496">Mitochondrion</keyword>
<accession>A0A120HD48</accession>
<name>A0A120HD48_DIOGA</name>
<feature type="domain" description="NADH:quinone oxidoreductase/Mrp antiporter transmembrane" evidence="17">
    <location>
        <begin position="114"/>
        <end position="392"/>
    </location>
</feature>
<dbReference type="InterPro" id="IPR010934">
    <property type="entry name" value="NADH_DH_su5_C"/>
</dbReference>
<evidence type="ECO:0000256" key="16">
    <source>
        <dbReference type="RuleBase" id="RU003404"/>
    </source>
</evidence>
<comment type="catalytic activity">
    <reaction evidence="15 16">
        <text>a ubiquinone + NADH + 5 H(+)(in) = a ubiquinol + NAD(+) + 4 H(+)(out)</text>
        <dbReference type="Rhea" id="RHEA:29091"/>
        <dbReference type="Rhea" id="RHEA-COMP:9565"/>
        <dbReference type="Rhea" id="RHEA-COMP:9566"/>
        <dbReference type="ChEBI" id="CHEBI:15378"/>
        <dbReference type="ChEBI" id="CHEBI:16389"/>
        <dbReference type="ChEBI" id="CHEBI:17976"/>
        <dbReference type="ChEBI" id="CHEBI:57540"/>
        <dbReference type="ChEBI" id="CHEBI:57945"/>
        <dbReference type="EC" id="7.1.1.2"/>
    </reaction>
</comment>
<evidence type="ECO:0000256" key="4">
    <source>
        <dbReference type="ARBA" id="ARBA00022448"/>
    </source>
</evidence>
<gene>
    <name evidence="20" type="primary">ND5</name>
</gene>
<geneLocation type="mitochondrion" evidence="20"/>
<keyword evidence="12 16" id="KW-0830">Ubiquinone</keyword>
<evidence type="ECO:0000256" key="12">
    <source>
        <dbReference type="ARBA" id="ARBA00023075"/>
    </source>
</evidence>
<dbReference type="Pfam" id="PF00361">
    <property type="entry name" value="Proton_antipo_M"/>
    <property type="match status" value="1"/>
</dbReference>
<keyword evidence="5" id="KW-0679">Respiratory chain</keyword>
<dbReference type="GO" id="GO:0015990">
    <property type="term" value="P:electron transport coupled proton transport"/>
    <property type="evidence" value="ECO:0007669"/>
    <property type="project" value="TreeGrafter"/>
</dbReference>
<feature type="transmembrane region" description="Helical" evidence="16">
    <location>
        <begin position="462"/>
        <end position="480"/>
    </location>
</feature>
<evidence type="ECO:0000256" key="8">
    <source>
        <dbReference type="ARBA" id="ARBA00022967"/>
    </source>
</evidence>
<dbReference type="GO" id="GO:0008137">
    <property type="term" value="F:NADH dehydrogenase (ubiquinone) activity"/>
    <property type="evidence" value="ECO:0007669"/>
    <property type="project" value="UniProtKB-EC"/>
</dbReference>
<comment type="function">
    <text evidence="16">Core subunit of the mitochondrial membrane respiratory chain NADH dehydrogenase (Complex I) which catalyzes electron transfer from NADH through the respiratory chain, using ubiquinone as an electron acceptor. Essential for the catalytic activity and assembly of complex I.</text>
</comment>
<feature type="transmembrane region" description="Helical" evidence="16">
    <location>
        <begin position="185"/>
        <end position="207"/>
    </location>
</feature>
<evidence type="ECO:0000256" key="1">
    <source>
        <dbReference type="ARBA" id="ARBA00004448"/>
    </source>
</evidence>
<evidence type="ECO:0000256" key="6">
    <source>
        <dbReference type="ARBA" id="ARBA00022692"/>
    </source>
</evidence>
<sequence length="572" mass="62937">MPIFSRLKTKSSNICSLTLLTYSAILAPATLYFTMTGKILLIEWEILSASTALVTLPIILDPVSLSFSNLVCFISGCVMMFSSYYMSSETFLNRFCSLVMLFVMSMNLLVFIPSLISLLLGWDGLGITSFALVVYYQNYKSLSAGMVTALVNRIGDVMILLAAGLCISFGHWNITLLWTHPLSSILATCIILAAMTKSAQIPFSSWLPAAMAAPTPVSALVHSSTLVTAGVFLLIRFFPLIQQFPSLTKMLLFTAMLTMFMSGINAMNEYDMKKIIALSTLSQLSVMMFSLGLHAPMLALFHLYTHAMFKAMLFLCAGTIIHNNNDSQDLRHLGGLSAQLPLSLSSMNLANFTLCGAPFLSGFYSKDAILEFSMASQTNLILIMTVLFATGLTTAYSLRLSIYTLWAQKNHMPTHSNSDENMAATSPIMALAFMSVTSGNTMQLLLPEFNIEMPLPFEMKTLTMLVITLGAWFAALPWATQTPTYNPTWTKFFNSLMWFLAPLATQPTTKHTLATSSLLMNHLDSGWVENIAGKGVIQSVATMAKQNQLIQKKPLTTTLTAMMITMLLLSYL</sequence>
<evidence type="ECO:0000256" key="9">
    <source>
        <dbReference type="ARBA" id="ARBA00022982"/>
    </source>
</evidence>
<keyword evidence="4 16" id="KW-0813">Transport</keyword>
<evidence type="ECO:0000256" key="14">
    <source>
        <dbReference type="ARBA" id="ARBA00023136"/>
    </source>
</evidence>